<reference evidence="2 3" key="1">
    <citation type="submission" date="2018-10" db="EMBL/GenBank/DDBJ databases">
        <authorList>
            <person name="Ekblom R."/>
            <person name="Jareborg N."/>
        </authorList>
    </citation>
    <scope>NUCLEOTIDE SEQUENCE [LARGE SCALE GENOMIC DNA]</scope>
    <source>
        <tissue evidence="2">Muscle</tissue>
    </source>
</reference>
<evidence type="ECO:0000313" key="2">
    <source>
        <dbReference type="EMBL" id="VCW66251.1"/>
    </source>
</evidence>
<evidence type="ECO:0000313" key="3">
    <source>
        <dbReference type="Proteomes" id="UP000269945"/>
    </source>
</evidence>
<name>A0A9X9LET5_GULGU</name>
<dbReference type="Proteomes" id="UP000269945">
    <property type="component" value="Unassembled WGS sequence"/>
</dbReference>
<proteinExistence type="predicted"/>
<keyword evidence="3" id="KW-1185">Reference proteome</keyword>
<organism evidence="2 3">
    <name type="scientific">Gulo gulo</name>
    <name type="common">Wolverine</name>
    <name type="synonym">Gluton</name>
    <dbReference type="NCBI Taxonomy" id="48420"/>
    <lineage>
        <taxon>Eukaryota</taxon>
        <taxon>Metazoa</taxon>
        <taxon>Chordata</taxon>
        <taxon>Craniata</taxon>
        <taxon>Vertebrata</taxon>
        <taxon>Euteleostomi</taxon>
        <taxon>Mammalia</taxon>
        <taxon>Eutheria</taxon>
        <taxon>Laurasiatheria</taxon>
        <taxon>Carnivora</taxon>
        <taxon>Caniformia</taxon>
        <taxon>Musteloidea</taxon>
        <taxon>Mustelidae</taxon>
        <taxon>Guloninae</taxon>
        <taxon>Gulo</taxon>
    </lineage>
</organism>
<dbReference type="EMBL" id="CYRY02001615">
    <property type="protein sequence ID" value="VCW66251.1"/>
    <property type="molecule type" value="Genomic_DNA"/>
</dbReference>
<protein>
    <submittedName>
        <fullName evidence="2">Uncharacterized protein</fullName>
    </submittedName>
</protein>
<feature type="compositionally biased region" description="Basic and acidic residues" evidence="1">
    <location>
        <begin position="15"/>
        <end position="42"/>
    </location>
</feature>
<evidence type="ECO:0000256" key="1">
    <source>
        <dbReference type="SAM" id="MobiDB-lite"/>
    </source>
</evidence>
<accession>A0A9X9LET5</accession>
<gene>
    <name evidence="2" type="ORF">BN2614_LOCUS2</name>
</gene>
<dbReference type="AlphaFoldDB" id="A0A9X9LET5"/>
<feature type="region of interest" description="Disordered" evidence="1">
    <location>
        <begin position="1"/>
        <end position="92"/>
    </location>
</feature>
<comment type="caution">
    <text evidence="2">The sequence shown here is derived from an EMBL/GenBank/DDBJ whole genome shotgun (WGS) entry which is preliminary data.</text>
</comment>
<sequence>MGSCWGPEETSGGVRDGDGRLERPPAEPRQDDGRGELEDGERAALAVGRSHAGKGGCQRRGRGSAPSCRMGGVLERSWWPGDGGMGATARRA</sequence>